<organism evidence="2">
    <name type="scientific">viral metagenome</name>
    <dbReference type="NCBI Taxonomy" id="1070528"/>
    <lineage>
        <taxon>unclassified sequences</taxon>
        <taxon>metagenomes</taxon>
        <taxon>organismal metagenomes</taxon>
    </lineage>
</organism>
<feature type="compositionally biased region" description="Acidic residues" evidence="1">
    <location>
        <begin position="732"/>
        <end position="741"/>
    </location>
</feature>
<feature type="region of interest" description="Disordered" evidence="1">
    <location>
        <begin position="719"/>
        <end position="741"/>
    </location>
</feature>
<name>A0A6C0KPT7_9ZZZZ</name>
<evidence type="ECO:0000313" key="2">
    <source>
        <dbReference type="EMBL" id="QHU18394.1"/>
    </source>
</evidence>
<sequence>METGTVTTYEKVIQDVLRPKILQSLKKPFSESFQIQVLIFGNPSSQAPTGEIILQDIYPFQTVADLCTRIYIESGERDEYHPENQCLLIPTANSNKYKHFQYVFNDKNIDLEAPFTSLQTSQINPEFVDATGNPKLVKITSRLQLLLETAVKYESPLTLHLFLYRDFYQTYQGLKPINYRDWEGIFRPYFPEHKKEHEDGSLTEGAEEYKKTLVKRLTCRHQMIELLDSYIEKSNLENTDPEKLSLRKPGESRRGENITLSNIRNLRFLWKKPSANKFYKSFDIESVFYDTQVSKEVPYIRFYPKTAEPISKVHVEGPFNIPSLEKPEILLQWSEMKSVSPEENLIMLKVLLRPGSGSVNPLFATMYIHEDGSAKFIIQPDSDTKVLTYQADLFQLAAVLQRVTDSLPKLYPLSKESGLLAKALYTANPESFRLEDAYIVLSIWLDKGDEKFPITKKNLQSVLPFYRPFFQVSASPLQFQNPIAFLRYKGMDNFQIPARDFQFLHRVLDLQKLSGQTSIPQLAKYYTEEFDVPESVAQTRVATFLSDLTKFELVDPVTLEYKPTINPGMDIALFGKSPFYTLHIYRVDSILNLQRIKTLMSLLISLEASKYEEIRKCYLTVAEEDEEAQEQADLVAEEEAQEALEEENIPLASNVAAANAAAAHTFAPNSQEAFAWDNLAGFNIGDEAQNQGLQGPQGQKGPQGPQVPLQTLAALDMNPPDAADAESQAEGSADEGDDDEEITDIHQLKKTKAKTYFLKRLNFYDQRLFQYTKDHPSLKKYSSMCAANALKQPIVITEDEFTRMKEIYENDKDHPEAGKVVWVEYPLKGAASKEKKTDKKQSGETETITVLRYGSNLLEGQSNIYICSRYWCRQDDIVVLEKDFKSDKDRKGRQKDKNTCPFCRGGPVKDRLDVVKGETVIDRGGPGAGSSKKAHLYVRFLKKRVHPEGLYLPCCFLVDKKIMEDTEPAFAPLKLKAAAARITAPGQMAASAPESEQKDESSIQYAVDYQKKLKSVKNWYIVGSEKLPLEVLKEGPQIGILPASVDTFFAQDSRQDLVVNDHTVWKIITKNDTPNASGFLRIAVENRKRYQAESFLAAIAPFYGENSGSAIKQRIMEKMQVQPSIFISVNYGNFIFDFYNPKLPLTINPKELDSKLIAFSRKLHIDSGIGLKREAILRCWKAFAAFEVFMNNPTKKKEFRHFAKFLTLPDLLYWTDKDTTQIAKGILFIILEVSEKDGSLEIRCPPYGISPAEAARCDVAFIIHYSSGIWEPILYTENSADKKISETYMVFRRDTQVKWPAIVKKRVEEYEKMCYSSGLGIYTDSPSLNPKTLLPLSVAVGIQGSAAILRDIYNHVSSVIFETDNGHILVPVIDDGTVYPDMRIELDWQNFMSRLATSTDVAEFYQTSLKEVLKTQPPEISESYKIQGIMRLDKTVPGRDDIYAIHLANGLFVPVKKSDDDNLPIEEGQEVYWDIDRKLVYGSKEPSLSMEMNYQDFEEVYQHLRYSFANWYAMLPPVGLKKEVSDILFRDGKPNHYITLYEKRQRLFIKIGTEILKWLDSSIPQHEKKASLKRVDCRLLVKDQCSNRCVWKSEANSCLLHVPEKYDVGTRQVNAKTLMIKRLIEELIRFPLKREELLKKKVSQYIKLTEAFLSGDQYILPESTVEWSELLRFEWRKDNSEKPKYAEEFSLIQGPSSQAQAQAQVQAQAQAQQPPLTQVLADAKDEESSVPTTAPAPPPATSPPSPTTTPPAPAPIWEIRPIPEVLVKYIKKDSEIKSVTYFASTTNSVLPLLETLGLSLESLQEQGQSLESPILTSEEICKYVASQLKLSILQIAYEDDLPMNPKISMAIPSVDSITPLPFLIIMKSDDGSVGILSNSPDTIMPFDIKNIPKNIRIDIERRRRKIQFQLT</sequence>
<dbReference type="EMBL" id="MN740929">
    <property type="protein sequence ID" value="QHU18394.1"/>
    <property type="molecule type" value="Genomic_DNA"/>
</dbReference>
<feature type="region of interest" description="Disordered" evidence="1">
    <location>
        <begin position="686"/>
        <end position="707"/>
    </location>
</feature>
<reference evidence="2" key="1">
    <citation type="journal article" date="2020" name="Nature">
        <title>Giant virus diversity and host interactions through global metagenomics.</title>
        <authorList>
            <person name="Schulz F."/>
            <person name="Roux S."/>
            <person name="Paez-Espino D."/>
            <person name="Jungbluth S."/>
            <person name="Walsh D.A."/>
            <person name="Denef V.J."/>
            <person name="McMahon K.D."/>
            <person name="Konstantinidis K.T."/>
            <person name="Eloe-Fadrosh E.A."/>
            <person name="Kyrpides N.C."/>
            <person name="Woyke T."/>
        </authorList>
    </citation>
    <scope>NUCLEOTIDE SEQUENCE</scope>
    <source>
        <strain evidence="2">GVMAG-S-3300013006-138</strain>
    </source>
</reference>
<feature type="region of interest" description="Disordered" evidence="1">
    <location>
        <begin position="1721"/>
        <end position="1756"/>
    </location>
</feature>
<feature type="compositionally biased region" description="Low complexity" evidence="1">
    <location>
        <begin position="689"/>
        <end position="707"/>
    </location>
</feature>
<accession>A0A6C0KPT7</accession>
<protein>
    <submittedName>
        <fullName evidence="2">Uncharacterized protein</fullName>
    </submittedName>
</protein>
<proteinExistence type="predicted"/>
<evidence type="ECO:0000256" key="1">
    <source>
        <dbReference type="SAM" id="MobiDB-lite"/>
    </source>
</evidence>
<feature type="compositionally biased region" description="Pro residues" evidence="1">
    <location>
        <begin position="1734"/>
        <end position="1754"/>
    </location>
</feature>